<dbReference type="eggNOG" id="COG1214">
    <property type="taxonomic scope" value="Bacteria"/>
</dbReference>
<evidence type="ECO:0000313" key="2">
    <source>
        <dbReference type="EMBL" id="EEA86266.1"/>
    </source>
</evidence>
<organism evidence="2 3">
    <name type="scientific">Peptacetobacter hiranonis (strain DSM 13275 / JCM 10541 / KCTC 15199 / TO-931)</name>
    <name type="common">Clostridium hiranonis</name>
    <dbReference type="NCBI Taxonomy" id="500633"/>
    <lineage>
        <taxon>Bacteria</taxon>
        <taxon>Bacillati</taxon>
        <taxon>Bacillota</taxon>
        <taxon>Clostridia</taxon>
        <taxon>Peptostreptococcales</taxon>
        <taxon>Peptostreptococcaceae</taxon>
        <taxon>Peptacetobacter</taxon>
    </lineage>
</organism>
<dbReference type="GO" id="GO:0005829">
    <property type="term" value="C:cytosol"/>
    <property type="evidence" value="ECO:0007669"/>
    <property type="project" value="TreeGrafter"/>
</dbReference>
<name>B6FVY8_PEPHT</name>
<evidence type="ECO:0000259" key="1">
    <source>
        <dbReference type="Pfam" id="PF00814"/>
    </source>
</evidence>
<protein>
    <submittedName>
        <fullName evidence="2">Universal bacterial protein YeaZ</fullName>
    </submittedName>
</protein>
<keyword evidence="3" id="KW-1185">Reference proteome</keyword>
<gene>
    <name evidence="2" type="primary">yeaZ</name>
    <name evidence="2" type="ORF">CLOHIR_00037</name>
</gene>
<dbReference type="SUPFAM" id="SSF53067">
    <property type="entry name" value="Actin-like ATPase domain"/>
    <property type="match status" value="2"/>
</dbReference>
<comment type="caution">
    <text evidence="2">The sequence shown here is derived from an EMBL/GenBank/DDBJ whole genome shotgun (WGS) entry which is preliminary data.</text>
</comment>
<reference evidence="2 3" key="1">
    <citation type="submission" date="2008-09" db="EMBL/GenBank/DDBJ databases">
        <authorList>
            <person name="Fulton L."/>
            <person name="Clifton S."/>
            <person name="Fulton B."/>
            <person name="Xu J."/>
            <person name="Minx P."/>
            <person name="Pepin K.H."/>
            <person name="Johnson M."/>
            <person name="Thiruvilangam P."/>
            <person name="Bhonagiri V."/>
            <person name="Nash W.E."/>
            <person name="Mardis E.R."/>
            <person name="Wilson R.K."/>
        </authorList>
    </citation>
    <scope>NUCLEOTIDE SEQUENCE [LARGE SCALE GENOMIC DNA]</scope>
    <source>
        <strain evidence="2 3">DSM 13275</strain>
    </source>
</reference>
<dbReference type="CDD" id="cd24032">
    <property type="entry name" value="ASKHA_NBD_TsaB"/>
    <property type="match status" value="1"/>
</dbReference>
<dbReference type="PANTHER" id="PTHR11735">
    <property type="entry name" value="TRNA N6-ADENOSINE THREONYLCARBAMOYLTRANSFERASE"/>
    <property type="match status" value="1"/>
</dbReference>
<proteinExistence type="predicted"/>
<dbReference type="Pfam" id="PF00814">
    <property type="entry name" value="TsaD"/>
    <property type="match status" value="1"/>
</dbReference>
<dbReference type="STRING" id="500633.CLOHIR_00037"/>
<dbReference type="OrthoDB" id="9784166at2"/>
<dbReference type="EMBL" id="ABWP01000003">
    <property type="protein sequence ID" value="EEA86266.1"/>
    <property type="molecule type" value="Genomic_DNA"/>
</dbReference>
<dbReference type="GO" id="GO:0002949">
    <property type="term" value="P:tRNA threonylcarbamoyladenosine modification"/>
    <property type="evidence" value="ECO:0007669"/>
    <property type="project" value="InterPro"/>
</dbReference>
<dbReference type="Gene3D" id="3.30.420.40">
    <property type="match status" value="2"/>
</dbReference>
<sequence>MKILGMDTSSRACSVAVVEDDCLICEFVINNKKTHSQKLMPMIETMLNMSDLSIEDMDAIAVSVGPGSFTGLRISMATAKAISHVNNIPILAVNALESLAGNMDLCDKKIYPILDAQRTQVYTAKYEYKNDELVELEGMDVKEIDDLIEIIKNSGEECIVLGEAVSKYEDKLSEVENIHIPAVSHNVTKAASVCAVALAKYKRGEGVHSCYDVNPIYIRKSQAEVQYEEKMKKLEAQKSAENK</sequence>
<dbReference type="HOGENOM" id="CLU_064886_0_0_9"/>
<dbReference type="NCBIfam" id="TIGR03725">
    <property type="entry name" value="T6A_YeaZ"/>
    <property type="match status" value="1"/>
</dbReference>
<dbReference type="RefSeq" id="WP_006438954.1">
    <property type="nucleotide sequence ID" value="NZ_DS995354.1"/>
</dbReference>
<dbReference type="InterPro" id="IPR000905">
    <property type="entry name" value="Gcp-like_dom"/>
</dbReference>
<accession>B6FVY8</accession>
<dbReference type="PANTHER" id="PTHR11735:SF11">
    <property type="entry name" value="TRNA THREONYLCARBAMOYLADENOSINE BIOSYNTHESIS PROTEIN TSAB"/>
    <property type="match status" value="1"/>
</dbReference>
<reference evidence="2 3" key="2">
    <citation type="submission" date="2008-10" db="EMBL/GenBank/DDBJ databases">
        <title>Draft genome sequence of Clostridium hiranonis (DSM 13275).</title>
        <authorList>
            <person name="Sudarsanam P."/>
            <person name="Ley R."/>
            <person name="Guruge J."/>
            <person name="Turnbaugh P.J."/>
            <person name="Mahowald M."/>
            <person name="Liep D."/>
            <person name="Gordon J."/>
        </authorList>
    </citation>
    <scope>NUCLEOTIDE SEQUENCE [LARGE SCALE GENOMIC DNA]</scope>
    <source>
        <strain evidence="2 3">DSM 13275</strain>
    </source>
</reference>
<dbReference type="InterPro" id="IPR043129">
    <property type="entry name" value="ATPase_NBD"/>
</dbReference>
<feature type="domain" description="Gcp-like" evidence="1">
    <location>
        <begin position="32"/>
        <end position="225"/>
    </location>
</feature>
<dbReference type="InterPro" id="IPR022496">
    <property type="entry name" value="T6A_TsaB"/>
</dbReference>
<dbReference type="Proteomes" id="UP000003178">
    <property type="component" value="Unassembled WGS sequence"/>
</dbReference>
<dbReference type="AlphaFoldDB" id="B6FVY8"/>
<evidence type="ECO:0000313" key="3">
    <source>
        <dbReference type="Proteomes" id="UP000003178"/>
    </source>
</evidence>